<accession>C9Z723</accession>
<evidence type="ECO:0000259" key="1">
    <source>
        <dbReference type="Pfam" id="PF00903"/>
    </source>
</evidence>
<dbReference type="InterPro" id="IPR029068">
    <property type="entry name" value="Glyas_Bleomycin-R_OHBP_Dase"/>
</dbReference>
<evidence type="ECO:0000313" key="3">
    <source>
        <dbReference type="Proteomes" id="UP000001444"/>
    </source>
</evidence>
<proteinExistence type="predicted"/>
<feature type="domain" description="Glyoxalase/fosfomycin resistance/dioxygenase" evidence="1">
    <location>
        <begin position="18"/>
        <end position="144"/>
    </location>
</feature>
<sequence length="151" mass="16443">MLRFRSSESLQEVLVVSRLNPYLSFDGDARQALEFYREVFGGELVLNTFGAFGSPDAPGADKIMHGMLETPNGFTLMGADTPPGMEYAPGSSFSVSLSGDDEAELRGYWEKLSAGATVSVPLDKQMWGDVFGMCTDRFGVPWMVNIGEPRG</sequence>
<dbReference type="STRING" id="680198.SCAB_43511"/>
<protein>
    <recommendedName>
        <fullName evidence="1">Glyoxalase/fosfomycin resistance/dioxygenase domain-containing protein</fullName>
    </recommendedName>
</protein>
<dbReference type="HOGENOM" id="CLU_046006_17_2_11"/>
<dbReference type="eggNOG" id="COG2764">
    <property type="taxonomic scope" value="Bacteria"/>
</dbReference>
<dbReference type="InterPro" id="IPR004360">
    <property type="entry name" value="Glyas_Fos-R_dOase_dom"/>
</dbReference>
<reference evidence="2 3" key="1">
    <citation type="journal article" date="2010" name="Mol. Plant Microbe Interact.">
        <title>Streptomyces scabies 87-22 contains a coronafacic acid-like biosynthetic cluster that contributes to plant-microbe interactions.</title>
        <authorList>
            <person name="Bignell D.R."/>
            <person name="Seipke R.F."/>
            <person name="Huguet-Tapia J.C."/>
            <person name="Chambers A.H."/>
            <person name="Parry R.J."/>
            <person name="Loria R."/>
        </authorList>
    </citation>
    <scope>NUCLEOTIDE SEQUENCE [LARGE SCALE GENOMIC DNA]</scope>
    <source>
        <strain evidence="2 3">87.22</strain>
    </source>
</reference>
<dbReference type="KEGG" id="scb:SCAB_43511"/>
<keyword evidence="3" id="KW-1185">Reference proteome</keyword>
<dbReference type="Gene3D" id="3.10.180.10">
    <property type="entry name" value="2,3-Dihydroxybiphenyl 1,2-Dioxygenase, domain 1"/>
    <property type="match status" value="1"/>
</dbReference>
<dbReference type="SUPFAM" id="SSF54593">
    <property type="entry name" value="Glyoxalase/Bleomycin resistance protein/Dihydroxybiphenyl dioxygenase"/>
    <property type="match status" value="1"/>
</dbReference>
<name>C9Z723_STRSW</name>
<evidence type="ECO:0000313" key="2">
    <source>
        <dbReference type="EMBL" id="CBG71417.1"/>
    </source>
</evidence>
<dbReference type="Pfam" id="PF00903">
    <property type="entry name" value="Glyoxalase"/>
    <property type="match status" value="1"/>
</dbReference>
<dbReference type="InterPro" id="IPR028973">
    <property type="entry name" value="PhnB-like"/>
</dbReference>
<dbReference type="AlphaFoldDB" id="C9Z723"/>
<dbReference type="PANTHER" id="PTHR33990:SF1">
    <property type="entry name" value="PROTEIN YJDN"/>
    <property type="match status" value="1"/>
</dbReference>
<dbReference type="PANTHER" id="PTHR33990">
    <property type="entry name" value="PROTEIN YJDN-RELATED"/>
    <property type="match status" value="1"/>
</dbReference>
<dbReference type="EMBL" id="FN554889">
    <property type="protein sequence ID" value="CBG71417.1"/>
    <property type="molecule type" value="Genomic_DNA"/>
</dbReference>
<dbReference type="Proteomes" id="UP000001444">
    <property type="component" value="Chromosome"/>
</dbReference>
<gene>
    <name evidence="2" type="ordered locus">SCAB_43511</name>
</gene>
<dbReference type="CDD" id="cd06588">
    <property type="entry name" value="PhnB_like"/>
    <property type="match status" value="1"/>
</dbReference>
<organism evidence="2 3">
    <name type="scientific">Streptomyces scabiei (strain 87.22)</name>
    <dbReference type="NCBI Taxonomy" id="680198"/>
    <lineage>
        <taxon>Bacteria</taxon>
        <taxon>Bacillati</taxon>
        <taxon>Actinomycetota</taxon>
        <taxon>Actinomycetes</taxon>
        <taxon>Kitasatosporales</taxon>
        <taxon>Streptomycetaceae</taxon>
        <taxon>Streptomyces</taxon>
    </lineage>
</organism>